<feature type="region of interest" description="Disordered" evidence="1">
    <location>
        <begin position="1"/>
        <end position="129"/>
    </location>
</feature>
<feature type="compositionally biased region" description="Pro residues" evidence="1">
    <location>
        <begin position="83"/>
        <end position="101"/>
    </location>
</feature>
<protein>
    <recommendedName>
        <fullName evidence="4">Protein SSUH2-like protein</fullName>
    </recommendedName>
</protein>
<evidence type="ECO:0000313" key="3">
    <source>
        <dbReference type="Proteomes" id="UP000005408"/>
    </source>
</evidence>
<dbReference type="PANTHER" id="PTHR48465:SF1">
    <property type="entry name" value="PROTEIN SSUH2 HOMOLOG"/>
    <property type="match status" value="1"/>
</dbReference>
<dbReference type="InterPro" id="IPR052789">
    <property type="entry name" value="SSUH2_homolog"/>
</dbReference>
<feature type="compositionally biased region" description="Pro residues" evidence="1">
    <location>
        <begin position="51"/>
        <end position="74"/>
    </location>
</feature>
<dbReference type="EnsemblMetazoa" id="G28738.7">
    <property type="protein sequence ID" value="G28738.7:cds"/>
    <property type="gene ID" value="G28738"/>
</dbReference>
<name>A0A8W8LMS5_MAGGI</name>
<feature type="compositionally biased region" description="Gly residues" evidence="1">
    <location>
        <begin position="19"/>
        <end position="31"/>
    </location>
</feature>
<evidence type="ECO:0008006" key="4">
    <source>
        <dbReference type="Google" id="ProtNLM"/>
    </source>
</evidence>
<dbReference type="Proteomes" id="UP000005408">
    <property type="component" value="Unassembled WGS sequence"/>
</dbReference>
<proteinExistence type="predicted"/>
<dbReference type="PANTHER" id="PTHR48465">
    <property type="entry name" value="PROTEIN SSUH2 HOMOLOG"/>
    <property type="match status" value="1"/>
</dbReference>
<keyword evidence="3" id="KW-1185">Reference proteome</keyword>
<sequence>MSEKTPLLSGQGGYAPVPGAGGYQPQGGGYAPQGPYPPQGAYPPQGGYQGGPPPAGGYPGAGQPPPSGGYPGAPPGGSYQGGGPPPAGAYPPQGGAPPPAGSVPKFSGEMPNEDVMDDPNSQEAQPTAPPMEKMDNIGGYSNVGFNANVLPPPSYEDVTKEQPPTDRQAIQNVPTITEQDARESLLNFVSQHCCYGKGAAEDLKFLDLKSTSAFHYTLETYGEGRSTCWAYEPYTGQMIDGPQNGTAPGPWDIQASPPSLFQDYNQSFEVPHTASVKPCHDCFASGYVRCHRCFGRGRVRCSSCHGSGHTTRYHDGEHRRERCHWCHGDGRRECYTCHGHGMVVCKTCAGHRNLKCYIKLTVTWKNHVNDHIVERTPLPDHLIRNVSGQIAFEESNQRVWPINHFHEREINEASVRLIQNHQFPTERILMQRHKVRIVPVTQCLYKWKNTESDFYVYGFEHHCYAPNYPQTCCCGCSIL</sequence>
<organism evidence="2 3">
    <name type="scientific">Magallana gigas</name>
    <name type="common">Pacific oyster</name>
    <name type="synonym">Crassostrea gigas</name>
    <dbReference type="NCBI Taxonomy" id="29159"/>
    <lineage>
        <taxon>Eukaryota</taxon>
        <taxon>Metazoa</taxon>
        <taxon>Spiralia</taxon>
        <taxon>Lophotrochozoa</taxon>
        <taxon>Mollusca</taxon>
        <taxon>Bivalvia</taxon>
        <taxon>Autobranchia</taxon>
        <taxon>Pteriomorphia</taxon>
        <taxon>Ostreida</taxon>
        <taxon>Ostreoidea</taxon>
        <taxon>Ostreidae</taxon>
        <taxon>Magallana</taxon>
    </lineage>
</organism>
<reference evidence="2" key="1">
    <citation type="submission" date="2022-08" db="UniProtKB">
        <authorList>
            <consortium name="EnsemblMetazoa"/>
        </authorList>
    </citation>
    <scope>IDENTIFICATION</scope>
    <source>
        <strain evidence="2">05x7-T-G4-1.051#20</strain>
    </source>
</reference>
<accession>A0A8W8LMS5</accession>
<evidence type="ECO:0000313" key="2">
    <source>
        <dbReference type="EnsemblMetazoa" id="G28738.7:cds"/>
    </source>
</evidence>
<evidence type="ECO:0000256" key="1">
    <source>
        <dbReference type="SAM" id="MobiDB-lite"/>
    </source>
</evidence>
<dbReference type="AlphaFoldDB" id="A0A8W8LMS5"/>